<dbReference type="SUPFAM" id="SSF52166">
    <property type="entry name" value="Ribosomal protein L4"/>
    <property type="match status" value="1"/>
</dbReference>
<comment type="subunit">
    <text evidence="2 6">Part of the 50S ribosomal subunit.</text>
</comment>
<keyword evidence="3 6" id="KW-0689">Ribosomal protein</keyword>
<dbReference type="EMBL" id="SDOZ01000002">
    <property type="protein sequence ID" value="RXZ61291.1"/>
    <property type="molecule type" value="Genomic_DNA"/>
</dbReference>
<dbReference type="PANTHER" id="PTHR10746:SF6">
    <property type="entry name" value="LARGE RIBOSOMAL SUBUNIT PROTEIN UL4M"/>
    <property type="match status" value="1"/>
</dbReference>
<evidence type="ECO:0000313" key="9">
    <source>
        <dbReference type="Proteomes" id="UP000291269"/>
    </source>
</evidence>
<protein>
    <recommendedName>
        <fullName evidence="5 6">Large ribosomal subunit protein uL4</fullName>
    </recommendedName>
</protein>
<dbReference type="GO" id="GO:0006412">
    <property type="term" value="P:translation"/>
    <property type="evidence" value="ECO:0007669"/>
    <property type="project" value="UniProtKB-UniRule"/>
</dbReference>
<evidence type="ECO:0000256" key="2">
    <source>
        <dbReference type="ARBA" id="ARBA00011838"/>
    </source>
</evidence>
<comment type="similarity">
    <text evidence="1 6">Belongs to the universal ribosomal protein uL4 family.</text>
</comment>
<dbReference type="GO" id="GO:0019843">
    <property type="term" value="F:rRNA binding"/>
    <property type="evidence" value="ECO:0007669"/>
    <property type="project" value="UniProtKB-UniRule"/>
</dbReference>
<keyword evidence="4 6" id="KW-0687">Ribonucleoprotein</keyword>
<evidence type="ECO:0000256" key="5">
    <source>
        <dbReference type="ARBA" id="ARBA00035244"/>
    </source>
</evidence>
<keyword evidence="9" id="KW-1185">Reference proteome</keyword>
<dbReference type="RefSeq" id="WP_129223831.1">
    <property type="nucleotide sequence ID" value="NZ_SDOZ01000002.1"/>
</dbReference>
<keyword evidence="6" id="KW-0699">rRNA-binding</keyword>
<dbReference type="InterPro" id="IPR013005">
    <property type="entry name" value="Ribosomal_uL4-like"/>
</dbReference>
<sequence length="208" mass="22632">MPSVKIYKMDGSVAGEMQLSDKVFNAEYNEPLIHQAVVARLANERQGTKSTLTRTEVRGGGAKPWRQKGTGRARQGSIRAPQWIKGGVVFAPKSRDFSKKMNVEARRGALFSALSKKVADGELIVVDEFTVSAPKTKEVAKFLDALKLDKRTLVVMDTNDANAILASRNIAKLSTLPVAQINTYDVVANAKVVLTKGAVEKIEEVYGA</sequence>
<dbReference type="InterPro" id="IPR002136">
    <property type="entry name" value="Ribosomal_uL4"/>
</dbReference>
<dbReference type="HAMAP" id="MF_01328_B">
    <property type="entry name" value="Ribosomal_uL4_B"/>
    <property type="match status" value="1"/>
</dbReference>
<comment type="function">
    <text evidence="6">Forms part of the polypeptide exit tunnel.</text>
</comment>
<name>A0A4Q2KDE3_9FIRM</name>
<dbReference type="PANTHER" id="PTHR10746">
    <property type="entry name" value="50S RIBOSOMAL PROTEIN L4"/>
    <property type="match status" value="1"/>
</dbReference>
<evidence type="ECO:0000256" key="6">
    <source>
        <dbReference type="HAMAP-Rule" id="MF_01328"/>
    </source>
</evidence>
<feature type="region of interest" description="Disordered" evidence="7">
    <location>
        <begin position="49"/>
        <end position="76"/>
    </location>
</feature>
<evidence type="ECO:0000256" key="3">
    <source>
        <dbReference type="ARBA" id="ARBA00022980"/>
    </source>
</evidence>
<dbReference type="NCBIfam" id="TIGR03953">
    <property type="entry name" value="rplD_bact"/>
    <property type="match status" value="1"/>
</dbReference>
<dbReference type="GO" id="GO:1990904">
    <property type="term" value="C:ribonucleoprotein complex"/>
    <property type="evidence" value="ECO:0007669"/>
    <property type="project" value="UniProtKB-KW"/>
</dbReference>
<organism evidence="8 9">
    <name type="scientific">Candidatus Borkfalkia ceftriaxoniphila</name>
    <dbReference type="NCBI Taxonomy" id="2508949"/>
    <lineage>
        <taxon>Bacteria</taxon>
        <taxon>Bacillati</taxon>
        <taxon>Bacillota</taxon>
        <taxon>Clostridia</taxon>
        <taxon>Christensenellales</taxon>
        <taxon>Christensenellaceae</taxon>
        <taxon>Candidatus Borkfalkia</taxon>
    </lineage>
</organism>
<dbReference type="AlphaFoldDB" id="A0A4Q2KDE3"/>
<keyword evidence="6" id="KW-0694">RNA-binding</keyword>
<dbReference type="Proteomes" id="UP000291269">
    <property type="component" value="Unassembled WGS sequence"/>
</dbReference>
<proteinExistence type="inferred from homology"/>
<dbReference type="GO" id="GO:0005840">
    <property type="term" value="C:ribosome"/>
    <property type="evidence" value="ECO:0007669"/>
    <property type="project" value="UniProtKB-KW"/>
</dbReference>
<evidence type="ECO:0000256" key="7">
    <source>
        <dbReference type="SAM" id="MobiDB-lite"/>
    </source>
</evidence>
<gene>
    <name evidence="6" type="primary">rplD</name>
    <name evidence="8" type="ORF">ESZ91_02585</name>
</gene>
<dbReference type="Gene3D" id="3.40.1370.10">
    <property type="match status" value="1"/>
</dbReference>
<evidence type="ECO:0000256" key="1">
    <source>
        <dbReference type="ARBA" id="ARBA00010528"/>
    </source>
</evidence>
<accession>A0A4Q2KDE3</accession>
<dbReference type="Pfam" id="PF00573">
    <property type="entry name" value="Ribosomal_L4"/>
    <property type="match status" value="1"/>
</dbReference>
<dbReference type="InterPro" id="IPR023574">
    <property type="entry name" value="Ribosomal_uL4_dom_sf"/>
</dbReference>
<comment type="function">
    <text evidence="6">One of the primary rRNA binding proteins, this protein initially binds near the 5'-end of the 23S rRNA. It is important during the early stages of 50S assembly. It makes multiple contacts with different domains of the 23S rRNA in the assembled 50S subunit and ribosome.</text>
</comment>
<dbReference type="GO" id="GO:0003735">
    <property type="term" value="F:structural constituent of ribosome"/>
    <property type="evidence" value="ECO:0007669"/>
    <property type="project" value="InterPro"/>
</dbReference>
<comment type="caution">
    <text evidence="8">The sequence shown here is derived from an EMBL/GenBank/DDBJ whole genome shotgun (WGS) entry which is preliminary data.</text>
</comment>
<evidence type="ECO:0000256" key="4">
    <source>
        <dbReference type="ARBA" id="ARBA00023274"/>
    </source>
</evidence>
<reference evidence="8 9" key="1">
    <citation type="journal article" date="2019" name="Gut">
        <title>Antibiotics-induced monodominance of a novel gut bacterial order.</title>
        <authorList>
            <person name="Hildebrand F."/>
            <person name="Moitinho-Silva L."/>
            <person name="Blasche S."/>
            <person name="Jahn M.T."/>
            <person name="Gossmann T.I."/>
            <person name="Heuerta-Cepas J."/>
            <person name="Hercog R."/>
            <person name="Luetge M."/>
            <person name="Bahram M."/>
            <person name="Pryszlak A."/>
            <person name="Alves R.J."/>
            <person name="Waszak S.M."/>
            <person name="Zhu A."/>
            <person name="Ye L."/>
            <person name="Costea P.I."/>
            <person name="Aalvink S."/>
            <person name="Belzer C."/>
            <person name="Forslund S.K."/>
            <person name="Sunagawa S."/>
            <person name="Hentschel U."/>
            <person name="Merten C."/>
            <person name="Patil K.R."/>
            <person name="Benes V."/>
            <person name="Bork P."/>
        </authorList>
    </citation>
    <scope>NUCLEOTIDE SEQUENCE [LARGE SCALE GENOMIC DNA]</scope>
    <source>
        <strain evidence="8 9">HDS1380</strain>
    </source>
</reference>
<dbReference type="OrthoDB" id="9803201at2"/>
<evidence type="ECO:0000313" key="8">
    <source>
        <dbReference type="EMBL" id="RXZ61291.1"/>
    </source>
</evidence>